<comment type="caution">
    <text evidence="2">The sequence shown here is derived from an EMBL/GenBank/DDBJ whole genome shotgun (WGS) entry which is preliminary data.</text>
</comment>
<keyword evidence="1" id="KW-0472">Membrane</keyword>
<dbReference type="EMBL" id="JADCLJ010000024">
    <property type="protein sequence ID" value="MBE4910081.1"/>
    <property type="molecule type" value="Genomic_DNA"/>
</dbReference>
<dbReference type="Proteomes" id="UP001516662">
    <property type="component" value="Unassembled WGS sequence"/>
</dbReference>
<keyword evidence="3" id="KW-1185">Reference proteome</keyword>
<keyword evidence="1" id="KW-1133">Transmembrane helix</keyword>
<organism evidence="2 3">
    <name type="scientific">Litchfieldia luteola</name>
    <dbReference type="NCBI Taxonomy" id="682179"/>
    <lineage>
        <taxon>Bacteria</taxon>
        <taxon>Bacillati</taxon>
        <taxon>Bacillota</taxon>
        <taxon>Bacilli</taxon>
        <taxon>Bacillales</taxon>
        <taxon>Bacillaceae</taxon>
        <taxon>Litchfieldia</taxon>
    </lineage>
</organism>
<evidence type="ECO:0000313" key="2">
    <source>
        <dbReference type="EMBL" id="MBE4910081.1"/>
    </source>
</evidence>
<gene>
    <name evidence="2" type="ORF">IMZ08_18760</name>
</gene>
<evidence type="ECO:0000313" key="3">
    <source>
        <dbReference type="Proteomes" id="UP001516662"/>
    </source>
</evidence>
<sequence>MKKHSDLDHLFKELDTIPRTQQSKQRSYQLIKENLEVKEKKRSSLMLSFITITLFVGFMVGSLALIENTNNSSTSQDSPFSDLVKENKINRTFLAKSKSEKTFNINNQTGLMMGTIVIDNDDQWNKELMLLLEQLEEIDAVPFAEPNYDMLIKWSDNTNLKFKLYFSDGVFFLKDVSENKYYKSTAENSETLQAVLRRIPTIN</sequence>
<feature type="transmembrane region" description="Helical" evidence="1">
    <location>
        <begin position="45"/>
        <end position="66"/>
    </location>
</feature>
<dbReference type="RefSeq" id="WP_193539286.1">
    <property type="nucleotide sequence ID" value="NZ_JADCLJ010000024.1"/>
</dbReference>
<keyword evidence="1" id="KW-0812">Transmembrane</keyword>
<reference evidence="2 3" key="1">
    <citation type="submission" date="2020-10" db="EMBL/GenBank/DDBJ databases">
        <title>Bacillus sp. HD4P25, an endophyte from a halophyte.</title>
        <authorList>
            <person name="Sun J.-Q."/>
        </authorList>
    </citation>
    <scope>NUCLEOTIDE SEQUENCE [LARGE SCALE GENOMIC DNA]</scope>
    <source>
        <strain evidence="2 3">YIM 93174</strain>
    </source>
</reference>
<proteinExistence type="predicted"/>
<protein>
    <submittedName>
        <fullName evidence="2">Uncharacterized protein</fullName>
    </submittedName>
</protein>
<evidence type="ECO:0000256" key="1">
    <source>
        <dbReference type="SAM" id="Phobius"/>
    </source>
</evidence>
<accession>A0ABR9QNT9</accession>
<name>A0ABR9QNT9_9BACI</name>